<dbReference type="PROSITE" id="PS00108">
    <property type="entry name" value="PROTEIN_KINASE_ST"/>
    <property type="match status" value="1"/>
</dbReference>
<dbReference type="InterPro" id="IPR000719">
    <property type="entry name" value="Prot_kinase_dom"/>
</dbReference>
<dbReference type="SUPFAM" id="SSF56112">
    <property type="entry name" value="Protein kinase-like (PK-like)"/>
    <property type="match status" value="1"/>
</dbReference>
<evidence type="ECO:0000259" key="10">
    <source>
        <dbReference type="PROSITE" id="PS50011"/>
    </source>
</evidence>
<feature type="compositionally biased region" description="Low complexity" evidence="9">
    <location>
        <begin position="773"/>
        <end position="803"/>
    </location>
</feature>
<keyword evidence="3" id="KW-0808">Transferase</keyword>
<feature type="region of interest" description="Disordered" evidence="9">
    <location>
        <begin position="773"/>
        <end position="804"/>
    </location>
</feature>
<dbReference type="EMBL" id="JBGBPQ010000011">
    <property type="protein sequence ID" value="KAL1515530.1"/>
    <property type="molecule type" value="Genomic_DNA"/>
</dbReference>
<feature type="compositionally biased region" description="Low complexity" evidence="9">
    <location>
        <begin position="721"/>
        <end position="746"/>
    </location>
</feature>
<evidence type="ECO:0000256" key="4">
    <source>
        <dbReference type="ARBA" id="ARBA00022741"/>
    </source>
</evidence>
<protein>
    <recommendedName>
        <fullName evidence="1">non-specific serine/threonine protein kinase</fullName>
        <ecNumber evidence="1">2.7.11.1</ecNumber>
    </recommendedName>
</protein>
<dbReference type="Proteomes" id="UP001515480">
    <property type="component" value="Unassembled WGS sequence"/>
</dbReference>
<accession>A0AB34J9J8</accession>
<dbReference type="SMART" id="SM00220">
    <property type="entry name" value="S_TKc"/>
    <property type="match status" value="1"/>
</dbReference>
<dbReference type="GO" id="GO:0005737">
    <property type="term" value="C:cytoplasm"/>
    <property type="evidence" value="ECO:0007669"/>
    <property type="project" value="TreeGrafter"/>
</dbReference>
<keyword evidence="6" id="KW-0067">ATP-binding</keyword>
<sequence length="844" mass="87168">MSHLSGFSSLLEKGKVLLDKGKELGAELGRGLASGHKPQLVEIEGRQLVLTSLIAEGGYAFVHLARDASSGERFAVKRALAQDKDSASVADAELQLLRTLPPHPNIIRLFGASRRKADGGRGVEYLYVLELCSKGSLAKHVTPRATGGMPPRLRESRVLQYFVDTCKGVAHMHAQTPPIQHRDLKLENVLCTDRHVCKLCDFGSVTTRTIDCATATRKERLDEEDLISRYTTAWNRAPEMIDLHRGHRIDEKVDVWALGCLLYTLAFQRHPFDTESPLQILNSRWDFPPNSAYSPELHGLVIACLTPDPARRPSVFEITERAAVTLGEKMAEELTCTEEAPGAFGEGAYGRVGEAGGVDMPEEPRRASCERPLPTSAPAFAPAFTPPPDDWAAAFDRAGPPAAASDRQGRAATQGRQGEEEAGGGGSFWANFDDASEGGGAAAAGGGSFWHGGGGGRGGDLQAEGERPAPPSPQLQPSNGGEMPGGLDDLMGGTASSGGQGAASLDDQVGGAMCSGGQWAGSLLDLMGGASSSEGQGAGSLDDLMGGAPSSGGQGTGSLDDLMGGAPSSGGQGTGSLDDLMGGAPSSGHSGGVAPSKSAGLAPPEPPLPPTVAPRQDAKNAGFDIGERVRVCDLQSKPELNGQIGTVLGWDGAKGRYNVNITSGGVLALKPTNLRRPDLPPSSHSPPAYTPTAPAQSRAPQATTSASSSSFTSASPPPLRAPQATMSASSSSFTSASAPSRAPQAASSASSSSLDMFDAFAAFSTSVPPAAAPPLAEAQRAPAPSCGATGTSATSSPIAAGSAEPLAKSLKEHLRSLRECLDEGLITQDDFEREKAALLQSSRP</sequence>
<reference evidence="11 12" key="1">
    <citation type="journal article" date="2024" name="Science">
        <title>Giant polyketide synthase enzymes in the biosynthesis of giant marine polyether toxins.</title>
        <authorList>
            <person name="Fallon T.R."/>
            <person name="Shende V.V."/>
            <person name="Wierzbicki I.H."/>
            <person name="Pendleton A.L."/>
            <person name="Watervoot N.F."/>
            <person name="Auber R.P."/>
            <person name="Gonzalez D.J."/>
            <person name="Wisecaver J.H."/>
            <person name="Moore B.S."/>
        </authorList>
    </citation>
    <scope>NUCLEOTIDE SEQUENCE [LARGE SCALE GENOMIC DNA]</scope>
    <source>
        <strain evidence="11 12">12B1</strain>
    </source>
</reference>
<feature type="region of interest" description="Disordered" evidence="9">
    <location>
        <begin position="671"/>
        <end position="746"/>
    </location>
</feature>
<keyword evidence="4" id="KW-0547">Nucleotide-binding</keyword>
<evidence type="ECO:0000256" key="5">
    <source>
        <dbReference type="ARBA" id="ARBA00022777"/>
    </source>
</evidence>
<feature type="compositionally biased region" description="Low complexity" evidence="9">
    <location>
        <begin position="695"/>
        <end position="714"/>
    </location>
</feature>
<evidence type="ECO:0000313" key="12">
    <source>
        <dbReference type="Proteomes" id="UP001515480"/>
    </source>
</evidence>
<dbReference type="GO" id="GO:0005524">
    <property type="term" value="F:ATP binding"/>
    <property type="evidence" value="ECO:0007669"/>
    <property type="project" value="UniProtKB-KW"/>
</dbReference>
<evidence type="ECO:0000256" key="1">
    <source>
        <dbReference type="ARBA" id="ARBA00012513"/>
    </source>
</evidence>
<evidence type="ECO:0000256" key="9">
    <source>
        <dbReference type="SAM" id="MobiDB-lite"/>
    </source>
</evidence>
<comment type="catalytic activity">
    <reaction evidence="7">
        <text>L-threonyl-[protein] + ATP = O-phospho-L-threonyl-[protein] + ADP + H(+)</text>
        <dbReference type="Rhea" id="RHEA:46608"/>
        <dbReference type="Rhea" id="RHEA-COMP:11060"/>
        <dbReference type="Rhea" id="RHEA-COMP:11605"/>
        <dbReference type="ChEBI" id="CHEBI:15378"/>
        <dbReference type="ChEBI" id="CHEBI:30013"/>
        <dbReference type="ChEBI" id="CHEBI:30616"/>
        <dbReference type="ChEBI" id="CHEBI:61977"/>
        <dbReference type="ChEBI" id="CHEBI:456216"/>
        <dbReference type="EC" id="2.7.11.1"/>
    </reaction>
</comment>
<dbReference type="InterPro" id="IPR011009">
    <property type="entry name" value="Kinase-like_dom_sf"/>
</dbReference>
<dbReference type="Gene3D" id="1.10.510.10">
    <property type="entry name" value="Transferase(Phosphotransferase) domain 1"/>
    <property type="match status" value="1"/>
</dbReference>
<evidence type="ECO:0000256" key="7">
    <source>
        <dbReference type="ARBA" id="ARBA00047899"/>
    </source>
</evidence>
<keyword evidence="2" id="KW-0723">Serine/threonine-protein kinase</keyword>
<dbReference type="PANTHER" id="PTHR22967:SF57">
    <property type="entry name" value="AUXILIN, ISOFORM A-RELATED"/>
    <property type="match status" value="1"/>
</dbReference>
<evidence type="ECO:0000256" key="2">
    <source>
        <dbReference type="ARBA" id="ARBA00022527"/>
    </source>
</evidence>
<comment type="caution">
    <text evidence="11">The sequence shown here is derived from an EMBL/GenBank/DDBJ whole genome shotgun (WGS) entry which is preliminary data.</text>
</comment>
<feature type="domain" description="Protein kinase" evidence="10">
    <location>
        <begin position="48"/>
        <end position="324"/>
    </location>
</feature>
<dbReference type="InterPro" id="IPR008271">
    <property type="entry name" value="Ser/Thr_kinase_AS"/>
</dbReference>
<dbReference type="GO" id="GO:0004674">
    <property type="term" value="F:protein serine/threonine kinase activity"/>
    <property type="evidence" value="ECO:0007669"/>
    <property type="project" value="UniProtKB-KW"/>
</dbReference>
<evidence type="ECO:0000256" key="8">
    <source>
        <dbReference type="ARBA" id="ARBA00048679"/>
    </source>
</evidence>
<comment type="catalytic activity">
    <reaction evidence="8">
        <text>L-seryl-[protein] + ATP = O-phospho-L-seryl-[protein] + ADP + H(+)</text>
        <dbReference type="Rhea" id="RHEA:17989"/>
        <dbReference type="Rhea" id="RHEA-COMP:9863"/>
        <dbReference type="Rhea" id="RHEA-COMP:11604"/>
        <dbReference type="ChEBI" id="CHEBI:15378"/>
        <dbReference type="ChEBI" id="CHEBI:29999"/>
        <dbReference type="ChEBI" id="CHEBI:30616"/>
        <dbReference type="ChEBI" id="CHEBI:83421"/>
        <dbReference type="ChEBI" id="CHEBI:456216"/>
        <dbReference type="EC" id="2.7.11.1"/>
    </reaction>
</comment>
<dbReference type="AlphaFoldDB" id="A0AB34J9J8"/>
<proteinExistence type="predicted"/>
<organism evidence="11 12">
    <name type="scientific">Prymnesium parvum</name>
    <name type="common">Toxic golden alga</name>
    <dbReference type="NCBI Taxonomy" id="97485"/>
    <lineage>
        <taxon>Eukaryota</taxon>
        <taxon>Haptista</taxon>
        <taxon>Haptophyta</taxon>
        <taxon>Prymnesiophyceae</taxon>
        <taxon>Prymnesiales</taxon>
        <taxon>Prymnesiaceae</taxon>
        <taxon>Prymnesium</taxon>
    </lineage>
</organism>
<feature type="compositionally biased region" description="Gly residues" evidence="9">
    <location>
        <begin position="437"/>
        <end position="459"/>
    </location>
</feature>
<feature type="region of interest" description="Disordered" evidence="9">
    <location>
        <begin position="531"/>
        <end position="621"/>
    </location>
</feature>
<feature type="compositionally biased region" description="Low complexity" evidence="9">
    <location>
        <begin position="390"/>
        <end position="404"/>
    </location>
</feature>
<name>A0AB34J9J8_PRYPA</name>
<evidence type="ECO:0000256" key="6">
    <source>
        <dbReference type="ARBA" id="ARBA00022840"/>
    </source>
</evidence>
<keyword evidence="5" id="KW-0418">Kinase</keyword>
<keyword evidence="12" id="KW-1185">Reference proteome</keyword>
<evidence type="ECO:0000313" key="11">
    <source>
        <dbReference type="EMBL" id="KAL1515530.1"/>
    </source>
</evidence>
<dbReference type="PROSITE" id="PS50011">
    <property type="entry name" value="PROTEIN_KINASE_DOM"/>
    <property type="match status" value="1"/>
</dbReference>
<feature type="region of interest" description="Disordered" evidence="9">
    <location>
        <begin position="354"/>
        <end position="504"/>
    </location>
</feature>
<dbReference type="PANTHER" id="PTHR22967">
    <property type="entry name" value="SERINE/THREONINE PROTEIN KINASE"/>
    <property type="match status" value="1"/>
</dbReference>
<evidence type="ECO:0000256" key="3">
    <source>
        <dbReference type="ARBA" id="ARBA00022679"/>
    </source>
</evidence>
<gene>
    <name evidence="11" type="ORF">AB1Y20_002152</name>
</gene>
<dbReference type="Pfam" id="PF00069">
    <property type="entry name" value="Pkinase"/>
    <property type="match status" value="1"/>
</dbReference>
<dbReference type="EC" id="2.7.11.1" evidence="1"/>
<feature type="compositionally biased region" description="Pro residues" evidence="9">
    <location>
        <begin position="603"/>
        <end position="612"/>
    </location>
</feature>